<feature type="region of interest" description="Disordered" evidence="1">
    <location>
        <begin position="25"/>
        <end position="68"/>
    </location>
</feature>
<keyword evidence="5" id="KW-1185">Reference proteome</keyword>
<feature type="compositionally biased region" description="Low complexity" evidence="1">
    <location>
        <begin position="51"/>
        <end position="62"/>
    </location>
</feature>
<dbReference type="CDD" id="cd00821">
    <property type="entry name" value="PH"/>
    <property type="match status" value="1"/>
</dbReference>
<sequence>MINTPSSFESGDIKRAQIEDYNMPTPAILLPSSSSSNSRARYTVKTSRPDTAAMASSESSTTVGEMESSLERVRRQLSSTSSRHLLQGPLLKRSDTLRKWNDRWVILDPATGKMEYKICRSDAALRGIIVFDSTSTVMLSPMNFHGLPKYDGCCFYIGTPQKKEYFLCAETPSAARAWVSTLHNLLMLGIGEKPEEGQLQGDVMPTIRPESIRGAITKKSANWHAEKHKWAIEEHNNWILGTEARSAFPVSKFPSPLRRRRALDLVVVHRIRASAARYGRQLLSAASRGLSLSLPLVTGRPSPPSRRVVAPSLPSWGWEVAAWCSAFSARRGPIPVVVGCAIAAGPLSPAVARSTAGLPSRLVFPCQPPVWLLLHLWLTVWLVSATVGVHRLWIHHYRAQDMGVGPSSSSSSSHVPPPQLIVVLWEEGASSLLAQS</sequence>
<reference evidence="4" key="2">
    <citation type="submission" date="2021-02" db="EMBL/GenBank/DDBJ databases">
        <authorList>
            <person name="Kimball J.A."/>
            <person name="Haas M.W."/>
            <person name="Macchietto M."/>
            <person name="Kono T."/>
            <person name="Duquette J."/>
            <person name="Shao M."/>
        </authorList>
    </citation>
    <scope>NUCLEOTIDE SEQUENCE</scope>
    <source>
        <tissue evidence="4">Fresh leaf tissue</tissue>
    </source>
</reference>
<dbReference type="GO" id="GO:0055037">
    <property type="term" value="C:recycling endosome"/>
    <property type="evidence" value="ECO:0007669"/>
    <property type="project" value="TreeGrafter"/>
</dbReference>
<evidence type="ECO:0000256" key="1">
    <source>
        <dbReference type="SAM" id="MobiDB-lite"/>
    </source>
</evidence>
<dbReference type="SMART" id="SM00233">
    <property type="entry name" value="PH"/>
    <property type="match status" value="1"/>
</dbReference>
<proteinExistence type="predicted"/>
<gene>
    <name evidence="4" type="ORF">GUJ93_ZPchr0007g5738</name>
</gene>
<feature type="domain" description="PH" evidence="3">
    <location>
        <begin position="83"/>
        <end position="187"/>
    </location>
</feature>
<dbReference type="GO" id="GO:0042147">
    <property type="term" value="P:retrograde transport, endosome to Golgi"/>
    <property type="evidence" value="ECO:0007669"/>
    <property type="project" value="TreeGrafter"/>
</dbReference>
<dbReference type="PANTHER" id="PTHR22902:SF50">
    <property type="entry name" value="OS07G0138100 PROTEIN"/>
    <property type="match status" value="1"/>
</dbReference>
<evidence type="ECO:0000313" key="5">
    <source>
        <dbReference type="Proteomes" id="UP000729402"/>
    </source>
</evidence>
<dbReference type="Pfam" id="PF00169">
    <property type="entry name" value="PH"/>
    <property type="match status" value="1"/>
</dbReference>
<dbReference type="InterPro" id="IPR001849">
    <property type="entry name" value="PH_domain"/>
</dbReference>
<keyword evidence="2" id="KW-1133">Transmembrane helix</keyword>
<protein>
    <recommendedName>
        <fullName evidence="3">PH domain-containing protein</fullName>
    </recommendedName>
</protein>
<dbReference type="GO" id="GO:0005802">
    <property type="term" value="C:trans-Golgi network"/>
    <property type="evidence" value="ECO:0007669"/>
    <property type="project" value="TreeGrafter"/>
</dbReference>
<feature type="transmembrane region" description="Helical" evidence="2">
    <location>
        <begin position="370"/>
        <end position="393"/>
    </location>
</feature>
<comment type="caution">
    <text evidence="4">The sequence shown here is derived from an EMBL/GenBank/DDBJ whole genome shotgun (WGS) entry which is preliminary data.</text>
</comment>
<dbReference type="GO" id="GO:0005769">
    <property type="term" value="C:early endosome"/>
    <property type="evidence" value="ECO:0007669"/>
    <property type="project" value="TreeGrafter"/>
</dbReference>
<accession>A0A8J5W6M6</accession>
<keyword evidence="2" id="KW-0812">Transmembrane</keyword>
<dbReference type="GO" id="GO:0001881">
    <property type="term" value="P:receptor recycling"/>
    <property type="evidence" value="ECO:0007669"/>
    <property type="project" value="TreeGrafter"/>
</dbReference>
<dbReference type="FunFam" id="2.30.29.30:FF:000234">
    <property type="entry name" value="Pleckstrin homology (PH) domain-containing protein"/>
    <property type="match status" value="1"/>
</dbReference>
<organism evidence="4 5">
    <name type="scientific">Zizania palustris</name>
    <name type="common">Northern wild rice</name>
    <dbReference type="NCBI Taxonomy" id="103762"/>
    <lineage>
        <taxon>Eukaryota</taxon>
        <taxon>Viridiplantae</taxon>
        <taxon>Streptophyta</taxon>
        <taxon>Embryophyta</taxon>
        <taxon>Tracheophyta</taxon>
        <taxon>Spermatophyta</taxon>
        <taxon>Magnoliopsida</taxon>
        <taxon>Liliopsida</taxon>
        <taxon>Poales</taxon>
        <taxon>Poaceae</taxon>
        <taxon>BOP clade</taxon>
        <taxon>Oryzoideae</taxon>
        <taxon>Oryzeae</taxon>
        <taxon>Zizaniinae</taxon>
        <taxon>Zizania</taxon>
    </lineage>
</organism>
<dbReference type="PANTHER" id="PTHR22902">
    <property type="entry name" value="SESQUIPEDALIAN"/>
    <property type="match status" value="1"/>
</dbReference>
<dbReference type="GO" id="GO:0007032">
    <property type="term" value="P:endosome organization"/>
    <property type="evidence" value="ECO:0007669"/>
    <property type="project" value="TreeGrafter"/>
</dbReference>
<dbReference type="AlphaFoldDB" id="A0A8J5W6M6"/>
<reference evidence="4" key="1">
    <citation type="journal article" date="2021" name="bioRxiv">
        <title>Whole Genome Assembly and Annotation of Northern Wild Rice, Zizania palustris L., Supports a Whole Genome Duplication in the Zizania Genus.</title>
        <authorList>
            <person name="Haas M."/>
            <person name="Kono T."/>
            <person name="Macchietto M."/>
            <person name="Millas R."/>
            <person name="McGilp L."/>
            <person name="Shao M."/>
            <person name="Duquette J."/>
            <person name="Hirsch C.N."/>
            <person name="Kimball J."/>
        </authorList>
    </citation>
    <scope>NUCLEOTIDE SEQUENCE</scope>
    <source>
        <tissue evidence="4">Fresh leaf tissue</tissue>
    </source>
</reference>
<evidence type="ECO:0000313" key="4">
    <source>
        <dbReference type="EMBL" id="KAG8081439.1"/>
    </source>
</evidence>
<evidence type="ECO:0000259" key="3">
    <source>
        <dbReference type="PROSITE" id="PS50003"/>
    </source>
</evidence>
<dbReference type="PROSITE" id="PS50003">
    <property type="entry name" value="PH_DOMAIN"/>
    <property type="match status" value="1"/>
</dbReference>
<evidence type="ECO:0000256" key="2">
    <source>
        <dbReference type="SAM" id="Phobius"/>
    </source>
</evidence>
<dbReference type="GO" id="GO:0005829">
    <property type="term" value="C:cytosol"/>
    <property type="evidence" value="ECO:0007669"/>
    <property type="project" value="GOC"/>
</dbReference>
<name>A0A8J5W6M6_ZIZPA</name>
<keyword evidence="2" id="KW-0472">Membrane</keyword>
<dbReference type="Proteomes" id="UP000729402">
    <property type="component" value="Unassembled WGS sequence"/>
</dbReference>
<dbReference type="OrthoDB" id="48057at2759"/>
<dbReference type="EMBL" id="JAAALK010000282">
    <property type="protein sequence ID" value="KAG8081439.1"/>
    <property type="molecule type" value="Genomic_DNA"/>
</dbReference>
<dbReference type="InterPro" id="IPR045188">
    <property type="entry name" value="Boi1/Boi2-like"/>
</dbReference>